<feature type="domain" description="Flagellar hook-associated protein FlgK helical" evidence="9">
    <location>
        <begin position="96"/>
        <end position="320"/>
    </location>
</feature>
<dbReference type="PANTHER" id="PTHR30033">
    <property type="entry name" value="FLAGELLAR HOOK-ASSOCIATED PROTEIN 1"/>
    <property type="match status" value="1"/>
</dbReference>
<dbReference type="GO" id="GO:0005198">
    <property type="term" value="F:structural molecule activity"/>
    <property type="evidence" value="ECO:0007669"/>
    <property type="project" value="UniProtKB-UniRule"/>
</dbReference>
<keyword evidence="10" id="KW-0282">Flagellum</keyword>
<dbReference type="AlphaFoldDB" id="A0A0S4MUD3"/>
<organism evidence="10 11">
    <name type="scientific">Candidatus Thermokryptus mobilis</name>
    <dbReference type="NCBI Taxonomy" id="1643428"/>
    <lineage>
        <taxon>Bacteria</taxon>
        <taxon>Pseudomonadati</taxon>
        <taxon>Candidatus Kryptoniota</taxon>
        <taxon>Candidatus Thermokryptus</taxon>
    </lineage>
</organism>
<comment type="subcellular location">
    <subcellularLocation>
        <location evidence="1 7">Bacterial flagellum</location>
    </subcellularLocation>
    <subcellularLocation>
        <location evidence="2 7">Secreted</location>
    </subcellularLocation>
</comment>
<evidence type="ECO:0000256" key="2">
    <source>
        <dbReference type="ARBA" id="ARBA00004613"/>
    </source>
</evidence>
<keyword evidence="6 7" id="KW-0975">Bacterial flagellum</keyword>
<dbReference type="GO" id="GO:0044780">
    <property type="term" value="P:bacterial-type flagellum assembly"/>
    <property type="evidence" value="ECO:0007669"/>
    <property type="project" value="InterPro"/>
</dbReference>
<evidence type="ECO:0000256" key="3">
    <source>
        <dbReference type="ARBA" id="ARBA00009677"/>
    </source>
</evidence>
<dbReference type="SUPFAM" id="SSF64518">
    <property type="entry name" value="Phase 1 flagellin"/>
    <property type="match status" value="1"/>
</dbReference>
<dbReference type="RefSeq" id="WP_140944089.1">
    <property type="nucleotide sequence ID" value="NZ_FAOO01000002.1"/>
</dbReference>
<sequence>MAGLFSIIESAKKGIHSSRIGLEVTSHNVSNANTPGYTRQRVELSSSDVLSSKLGMINPGVKVVGIKQIRDIFIEGEIRKTLNSLGNHSVEREIFSRIETIINEPSEVGLGRLIEKFFNAFDDLAKNPEDRALRVTVVQSAKALSQRFNDIFNSMLGMKKDILSEMDAKVKNLNEIIAEIGKLNREAVNLYNSGAETNDIKDKINQKLNELSKLVDFVASFDESGAVKINAGGVTIVNREQVKKIEMKFFDGKVKLISTDDGIEAKLNSGEIFMLQNSFNDLIPDVIEGFDRLALNLIKKINDIHRLGYGINGATGLDFFVGTGSGSIQVNKAILENPNKIATSIDGNPGDNQVALAIAGLRKDENITNFYNSIVSDIGLRSKISSDNENLQKMILNQLESQRDSASGVSIDEEMLNMIKFQKMFEASARVIQSVNEMIDTILSMVR</sequence>
<name>A0A0S4MUD3_9BACT</name>
<proteinExistence type="inferred from homology"/>
<protein>
    <recommendedName>
        <fullName evidence="4 7">Flagellar hook-associated protein 1</fullName>
        <shortName evidence="7">HAP1</shortName>
    </recommendedName>
</protein>
<dbReference type="GO" id="GO:0005576">
    <property type="term" value="C:extracellular region"/>
    <property type="evidence" value="ECO:0007669"/>
    <property type="project" value="UniProtKB-SubCell"/>
</dbReference>
<keyword evidence="10" id="KW-0969">Cilium</keyword>
<dbReference type="InterPro" id="IPR053927">
    <property type="entry name" value="FlgK_helical"/>
</dbReference>
<evidence type="ECO:0000256" key="1">
    <source>
        <dbReference type="ARBA" id="ARBA00004365"/>
    </source>
</evidence>
<evidence type="ECO:0000259" key="8">
    <source>
        <dbReference type="Pfam" id="PF06429"/>
    </source>
</evidence>
<keyword evidence="11" id="KW-1185">Reference proteome</keyword>
<dbReference type="PANTHER" id="PTHR30033:SF1">
    <property type="entry name" value="FLAGELLAR HOOK-ASSOCIATED PROTEIN 1"/>
    <property type="match status" value="1"/>
</dbReference>
<dbReference type="EMBL" id="FAOO01000002">
    <property type="protein sequence ID" value="CUU01567.1"/>
    <property type="molecule type" value="Genomic_DNA"/>
</dbReference>
<keyword evidence="10" id="KW-0966">Cell projection</keyword>
<dbReference type="Proteomes" id="UP000320623">
    <property type="component" value="Unassembled WGS sequence"/>
</dbReference>
<evidence type="ECO:0000313" key="11">
    <source>
        <dbReference type="Proteomes" id="UP000320623"/>
    </source>
</evidence>
<reference evidence="11" key="1">
    <citation type="submission" date="2015-11" db="EMBL/GenBank/DDBJ databases">
        <authorList>
            <person name="Varghese N."/>
        </authorList>
    </citation>
    <scope>NUCLEOTIDE SEQUENCE [LARGE SCALE GENOMIC DNA]</scope>
</reference>
<evidence type="ECO:0000256" key="5">
    <source>
        <dbReference type="ARBA" id="ARBA00022525"/>
    </source>
</evidence>
<dbReference type="GO" id="GO:0009424">
    <property type="term" value="C:bacterial-type flagellum hook"/>
    <property type="evidence" value="ECO:0007669"/>
    <property type="project" value="UniProtKB-UniRule"/>
</dbReference>
<dbReference type="Pfam" id="PF06429">
    <property type="entry name" value="Flg_bbr_C"/>
    <property type="match status" value="1"/>
</dbReference>
<dbReference type="NCBIfam" id="TIGR02492">
    <property type="entry name" value="flgK_ends"/>
    <property type="match status" value="1"/>
</dbReference>
<keyword evidence="5 7" id="KW-0964">Secreted</keyword>
<dbReference type="STRING" id="1643428.GCA_001442855_00271"/>
<evidence type="ECO:0000256" key="4">
    <source>
        <dbReference type="ARBA" id="ARBA00016244"/>
    </source>
</evidence>
<dbReference type="OrthoDB" id="9802553at2"/>
<gene>
    <name evidence="7" type="primary">flgK</name>
    <name evidence="10" type="ORF">JGI1_00284</name>
</gene>
<evidence type="ECO:0000256" key="6">
    <source>
        <dbReference type="ARBA" id="ARBA00023143"/>
    </source>
</evidence>
<dbReference type="InterPro" id="IPR010930">
    <property type="entry name" value="Flg_bb/hook_C_dom"/>
</dbReference>
<dbReference type="InterPro" id="IPR002371">
    <property type="entry name" value="FlgK"/>
</dbReference>
<accession>A0A0S4MUD3</accession>
<evidence type="ECO:0000259" key="9">
    <source>
        <dbReference type="Pfam" id="PF22638"/>
    </source>
</evidence>
<feature type="domain" description="Flagellar basal-body/hook protein C-terminal" evidence="8">
    <location>
        <begin position="404"/>
        <end position="445"/>
    </location>
</feature>
<dbReference type="PRINTS" id="PR01005">
    <property type="entry name" value="FLGHOOKAP1"/>
</dbReference>
<comment type="similarity">
    <text evidence="3 7">Belongs to the flagella basal body rod proteins family.</text>
</comment>
<evidence type="ECO:0000256" key="7">
    <source>
        <dbReference type="RuleBase" id="RU362065"/>
    </source>
</evidence>
<evidence type="ECO:0000313" key="10">
    <source>
        <dbReference type="EMBL" id="CUU01567.1"/>
    </source>
</evidence>
<dbReference type="Pfam" id="PF22638">
    <property type="entry name" value="FlgK_D1"/>
    <property type="match status" value="1"/>
</dbReference>